<dbReference type="InterPro" id="IPR051131">
    <property type="entry name" value="NEK_Ser/Thr_kinase_NIMA"/>
</dbReference>
<evidence type="ECO:0000256" key="3">
    <source>
        <dbReference type="ARBA" id="ARBA00022527"/>
    </source>
</evidence>
<dbReference type="AlphaFoldDB" id="A0A1R2BNX5"/>
<dbReference type="PANTHER" id="PTHR44899">
    <property type="entry name" value="CAMK FAMILY PROTEIN KINASE"/>
    <property type="match status" value="1"/>
</dbReference>
<evidence type="ECO:0000256" key="5">
    <source>
        <dbReference type="ARBA" id="ARBA00022741"/>
    </source>
</evidence>
<dbReference type="FunFam" id="3.30.200.20:FF:000097">
    <property type="entry name" value="Probable serine/threonine-protein kinase nek1"/>
    <property type="match status" value="1"/>
</dbReference>
<dbReference type="InterPro" id="IPR000719">
    <property type="entry name" value="Prot_kinase_dom"/>
</dbReference>
<dbReference type="OrthoDB" id="248923at2759"/>
<comment type="catalytic activity">
    <reaction evidence="9">
        <text>L-seryl-[protein] + ATP = O-phospho-L-seryl-[protein] + ADP + H(+)</text>
        <dbReference type="Rhea" id="RHEA:17989"/>
        <dbReference type="Rhea" id="RHEA-COMP:9863"/>
        <dbReference type="Rhea" id="RHEA-COMP:11604"/>
        <dbReference type="ChEBI" id="CHEBI:15378"/>
        <dbReference type="ChEBI" id="CHEBI:29999"/>
        <dbReference type="ChEBI" id="CHEBI:30616"/>
        <dbReference type="ChEBI" id="CHEBI:83421"/>
        <dbReference type="ChEBI" id="CHEBI:456216"/>
        <dbReference type="EC" id="2.7.11.1"/>
    </reaction>
</comment>
<dbReference type="SUPFAM" id="SSF56112">
    <property type="entry name" value="Protein kinase-like (PK-like)"/>
    <property type="match status" value="1"/>
</dbReference>
<evidence type="ECO:0000256" key="10">
    <source>
        <dbReference type="PROSITE-ProRule" id="PRU10141"/>
    </source>
</evidence>
<evidence type="ECO:0000256" key="4">
    <source>
        <dbReference type="ARBA" id="ARBA00022679"/>
    </source>
</evidence>
<sequence length="436" mass="50198">MAKSSSFKDFIIQKELGRGSFGVVYLVQQVATKELYVLKRINIGHLHIKFQQAALREVEILKTIDHPNIIKYYFSYIEDNILSIVMEYAEAGDLFQLLLKHRHRKANISEKEIWRIFAELSQAVNYLHKNNIMHRDIKCQNVFLTKTLTVKLGDLGASKLVTANMQDTRVGTPLYLAPEIIKQQPYDYKVDIWGLGCLMYTLTTHESPFAGSNLITLGISIINRTPKNIPMIYSKRLNNVILSLLEKNPEDRPDISHVLKIAMNKSEKDDFSVKDLRLTSKKIPDYEVPDIKFMRLTRPQPLPAITQYSVPFKPVIRNKRLIKRSSYADISPHKIFQNQDDISTTDRQYRKIKKSVSKKSIEEEFKYQKEVSGTLVETRPQTAAEKVKICFSRPGTAKPSLRTIIKSNTTVKINNFIPPIKSASTMKMTVNELMNY</sequence>
<dbReference type="EC" id="2.7.11.1" evidence="2"/>
<dbReference type="GO" id="GO:0004674">
    <property type="term" value="F:protein serine/threonine kinase activity"/>
    <property type="evidence" value="ECO:0007669"/>
    <property type="project" value="UniProtKB-KW"/>
</dbReference>
<dbReference type="PROSITE" id="PS00108">
    <property type="entry name" value="PROTEIN_KINASE_ST"/>
    <property type="match status" value="1"/>
</dbReference>
<dbReference type="InterPro" id="IPR008271">
    <property type="entry name" value="Ser/Thr_kinase_AS"/>
</dbReference>
<feature type="binding site" evidence="10">
    <location>
        <position position="39"/>
    </location>
    <ligand>
        <name>ATP</name>
        <dbReference type="ChEBI" id="CHEBI:30616"/>
    </ligand>
</feature>
<proteinExistence type="inferred from homology"/>
<organism evidence="13 14">
    <name type="scientific">Stentor coeruleus</name>
    <dbReference type="NCBI Taxonomy" id="5963"/>
    <lineage>
        <taxon>Eukaryota</taxon>
        <taxon>Sar</taxon>
        <taxon>Alveolata</taxon>
        <taxon>Ciliophora</taxon>
        <taxon>Postciliodesmatophora</taxon>
        <taxon>Heterotrichea</taxon>
        <taxon>Heterotrichida</taxon>
        <taxon>Stentoridae</taxon>
        <taxon>Stentor</taxon>
    </lineage>
</organism>
<dbReference type="GO" id="GO:0005524">
    <property type="term" value="F:ATP binding"/>
    <property type="evidence" value="ECO:0007669"/>
    <property type="project" value="UniProtKB-UniRule"/>
</dbReference>
<evidence type="ECO:0000256" key="6">
    <source>
        <dbReference type="ARBA" id="ARBA00022777"/>
    </source>
</evidence>
<dbReference type="EMBL" id="MPUH01000517">
    <property type="protein sequence ID" value="OMJ78533.1"/>
    <property type="molecule type" value="Genomic_DNA"/>
</dbReference>
<accession>A0A1R2BNX5</accession>
<comment type="similarity">
    <text evidence="1">Belongs to the protein kinase superfamily. NEK Ser/Thr protein kinase family. NIMA subfamily.</text>
</comment>
<evidence type="ECO:0000256" key="9">
    <source>
        <dbReference type="ARBA" id="ARBA00048679"/>
    </source>
</evidence>
<evidence type="ECO:0000256" key="8">
    <source>
        <dbReference type="ARBA" id="ARBA00047899"/>
    </source>
</evidence>
<evidence type="ECO:0000256" key="11">
    <source>
        <dbReference type="RuleBase" id="RU000304"/>
    </source>
</evidence>
<dbReference type="InterPro" id="IPR017441">
    <property type="entry name" value="Protein_kinase_ATP_BS"/>
</dbReference>
<keyword evidence="6" id="KW-0418">Kinase</keyword>
<evidence type="ECO:0000313" key="14">
    <source>
        <dbReference type="Proteomes" id="UP000187209"/>
    </source>
</evidence>
<evidence type="ECO:0000259" key="12">
    <source>
        <dbReference type="PROSITE" id="PS50011"/>
    </source>
</evidence>
<dbReference type="SMART" id="SM00220">
    <property type="entry name" value="S_TKc"/>
    <property type="match status" value="1"/>
</dbReference>
<reference evidence="13 14" key="1">
    <citation type="submission" date="2016-11" db="EMBL/GenBank/DDBJ databases">
        <title>The macronuclear genome of Stentor coeruleus: a giant cell with tiny introns.</title>
        <authorList>
            <person name="Slabodnick M."/>
            <person name="Ruby J.G."/>
            <person name="Reiff S.B."/>
            <person name="Swart E.C."/>
            <person name="Gosai S."/>
            <person name="Prabakaran S."/>
            <person name="Witkowska E."/>
            <person name="Larue G.E."/>
            <person name="Fisher S."/>
            <person name="Freeman R.M."/>
            <person name="Gunawardena J."/>
            <person name="Chu W."/>
            <person name="Stover N.A."/>
            <person name="Gregory B.D."/>
            <person name="Nowacki M."/>
            <person name="Derisi J."/>
            <person name="Roy S.W."/>
            <person name="Marshall W.F."/>
            <person name="Sood P."/>
        </authorList>
    </citation>
    <scope>NUCLEOTIDE SEQUENCE [LARGE SCALE GENOMIC DNA]</scope>
    <source>
        <strain evidence="13">WM001</strain>
    </source>
</reference>
<dbReference type="CDD" id="cd08215">
    <property type="entry name" value="STKc_Nek"/>
    <property type="match status" value="1"/>
</dbReference>
<dbReference type="PANTHER" id="PTHR44899:SF3">
    <property type="entry name" value="SERINE_THREONINE-PROTEIN KINASE NEK1"/>
    <property type="match status" value="1"/>
</dbReference>
<keyword evidence="4" id="KW-0808">Transferase</keyword>
<comment type="catalytic activity">
    <reaction evidence="8">
        <text>L-threonyl-[protein] + ATP = O-phospho-L-threonyl-[protein] + ADP + H(+)</text>
        <dbReference type="Rhea" id="RHEA:46608"/>
        <dbReference type="Rhea" id="RHEA-COMP:11060"/>
        <dbReference type="Rhea" id="RHEA-COMP:11605"/>
        <dbReference type="ChEBI" id="CHEBI:15378"/>
        <dbReference type="ChEBI" id="CHEBI:30013"/>
        <dbReference type="ChEBI" id="CHEBI:30616"/>
        <dbReference type="ChEBI" id="CHEBI:61977"/>
        <dbReference type="ChEBI" id="CHEBI:456216"/>
        <dbReference type="EC" id="2.7.11.1"/>
    </reaction>
</comment>
<evidence type="ECO:0000313" key="13">
    <source>
        <dbReference type="EMBL" id="OMJ78533.1"/>
    </source>
</evidence>
<keyword evidence="7 10" id="KW-0067">ATP-binding</keyword>
<keyword evidence="5 10" id="KW-0547">Nucleotide-binding</keyword>
<name>A0A1R2BNX5_9CILI</name>
<comment type="caution">
    <text evidence="13">The sequence shown here is derived from an EMBL/GenBank/DDBJ whole genome shotgun (WGS) entry which is preliminary data.</text>
</comment>
<keyword evidence="14" id="KW-1185">Reference proteome</keyword>
<feature type="domain" description="Protein kinase" evidence="12">
    <location>
        <begin position="10"/>
        <end position="272"/>
    </location>
</feature>
<dbReference type="PROSITE" id="PS50011">
    <property type="entry name" value="PROTEIN_KINASE_DOM"/>
    <property type="match status" value="1"/>
</dbReference>
<dbReference type="PROSITE" id="PS00107">
    <property type="entry name" value="PROTEIN_KINASE_ATP"/>
    <property type="match status" value="1"/>
</dbReference>
<dbReference type="Proteomes" id="UP000187209">
    <property type="component" value="Unassembled WGS sequence"/>
</dbReference>
<keyword evidence="3 11" id="KW-0723">Serine/threonine-protein kinase</keyword>
<evidence type="ECO:0000256" key="1">
    <source>
        <dbReference type="ARBA" id="ARBA00010886"/>
    </source>
</evidence>
<gene>
    <name evidence="13" type="ORF">SteCoe_21638</name>
</gene>
<dbReference type="InterPro" id="IPR011009">
    <property type="entry name" value="Kinase-like_dom_sf"/>
</dbReference>
<evidence type="ECO:0000256" key="7">
    <source>
        <dbReference type="ARBA" id="ARBA00022840"/>
    </source>
</evidence>
<protein>
    <recommendedName>
        <fullName evidence="2">non-specific serine/threonine protein kinase</fullName>
        <ecNumber evidence="2">2.7.11.1</ecNumber>
    </recommendedName>
</protein>
<dbReference type="Pfam" id="PF00069">
    <property type="entry name" value="Pkinase"/>
    <property type="match status" value="1"/>
</dbReference>
<evidence type="ECO:0000256" key="2">
    <source>
        <dbReference type="ARBA" id="ARBA00012513"/>
    </source>
</evidence>
<dbReference type="Gene3D" id="1.10.510.10">
    <property type="entry name" value="Transferase(Phosphotransferase) domain 1"/>
    <property type="match status" value="1"/>
</dbReference>